<feature type="compositionally biased region" description="Basic and acidic residues" evidence="17">
    <location>
        <begin position="319"/>
        <end position="341"/>
    </location>
</feature>
<evidence type="ECO:0000256" key="2">
    <source>
        <dbReference type="ARBA" id="ARBA00004319"/>
    </source>
</evidence>
<evidence type="ECO:0000256" key="13">
    <source>
        <dbReference type="ARBA" id="ARBA00023128"/>
    </source>
</evidence>
<evidence type="ECO:0000256" key="15">
    <source>
        <dbReference type="ARBA" id="ARBA00023186"/>
    </source>
</evidence>
<dbReference type="GO" id="GO:0005524">
    <property type="term" value="F:ATP binding"/>
    <property type="evidence" value="ECO:0007669"/>
    <property type="project" value="UniProtKB-KW"/>
</dbReference>
<evidence type="ECO:0000256" key="17">
    <source>
        <dbReference type="SAM" id="MobiDB-lite"/>
    </source>
</evidence>
<organism evidence="19 20">
    <name type="scientific">Pseudopithomyces chartarum</name>
    <dbReference type="NCBI Taxonomy" id="1892770"/>
    <lineage>
        <taxon>Eukaryota</taxon>
        <taxon>Fungi</taxon>
        <taxon>Dikarya</taxon>
        <taxon>Ascomycota</taxon>
        <taxon>Pezizomycotina</taxon>
        <taxon>Dothideomycetes</taxon>
        <taxon>Pleosporomycetidae</taxon>
        <taxon>Pleosporales</taxon>
        <taxon>Massarineae</taxon>
        <taxon>Didymosphaeriaceae</taxon>
        <taxon>Pseudopithomyces</taxon>
    </lineage>
</organism>
<keyword evidence="6 18" id="KW-0812">Transmembrane</keyword>
<dbReference type="GO" id="GO:0030968">
    <property type="term" value="P:endoplasmic reticulum unfolded protein response"/>
    <property type="evidence" value="ECO:0007669"/>
    <property type="project" value="TreeGrafter"/>
</dbReference>
<dbReference type="SUPFAM" id="SSF100934">
    <property type="entry name" value="Heat shock protein 70kD (HSP70), C-terminal subdomain"/>
    <property type="match status" value="1"/>
</dbReference>
<dbReference type="Pfam" id="PF03820">
    <property type="entry name" value="SFXNs"/>
    <property type="match status" value="1"/>
</dbReference>
<feature type="compositionally biased region" description="Low complexity" evidence="17">
    <location>
        <begin position="1125"/>
        <end position="1137"/>
    </location>
</feature>
<feature type="region of interest" description="Disordered" evidence="17">
    <location>
        <begin position="319"/>
        <end position="361"/>
    </location>
</feature>
<feature type="compositionally biased region" description="Basic and acidic residues" evidence="17">
    <location>
        <begin position="1404"/>
        <end position="1415"/>
    </location>
</feature>
<dbReference type="PRINTS" id="PR00301">
    <property type="entry name" value="HEATSHOCK70"/>
</dbReference>
<comment type="similarity">
    <text evidence="4">Belongs to the heat shock protein 70 family.</text>
</comment>
<evidence type="ECO:0000256" key="18">
    <source>
        <dbReference type="SAM" id="Phobius"/>
    </source>
</evidence>
<dbReference type="Gene3D" id="3.90.640.10">
    <property type="entry name" value="Actin, Chain A, domain 4"/>
    <property type="match status" value="1"/>
</dbReference>
<evidence type="ECO:0000256" key="12">
    <source>
        <dbReference type="ARBA" id="ARBA00022989"/>
    </source>
</evidence>
<feature type="region of interest" description="Disordered" evidence="17">
    <location>
        <begin position="1404"/>
        <end position="1564"/>
    </location>
</feature>
<keyword evidence="13" id="KW-0496">Mitochondrion</keyword>
<evidence type="ECO:0000256" key="16">
    <source>
        <dbReference type="SAM" id="Coils"/>
    </source>
</evidence>
<dbReference type="PANTHER" id="PTHR45639:SF3">
    <property type="entry name" value="HYPOXIA UP-REGULATED PROTEIN 1"/>
    <property type="match status" value="1"/>
</dbReference>
<dbReference type="FunFam" id="3.30.30.30:FF:000004">
    <property type="entry name" value="hypoxia up-regulated protein 1"/>
    <property type="match status" value="1"/>
</dbReference>
<comment type="similarity">
    <text evidence="3">Belongs to the sideroflexin family.</text>
</comment>
<dbReference type="SUPFAM" id="SSF53067">
    <property type="entry name" value="Actin-like ATPase domain"/>
    <property type="match status" value="2"/>
</dbReference>
<dbReference type="Pfam" id="PF00012">
    <property type="entry name" value="HSP70"/>
    <property type="match status" value="2"/>
</dbReference>
<keyword evidence="9" id="KW-0256">Endoplasmic reticulum</keyword>
<evidence type="ECO:0000256" key="6">
    <source>
        <dbReference type="ARBA" id="ARBA00022692"/>
    </source>
</evidence>
<feature type="region of interest" description="Disordered" evidence="17">
    <location>
        <begin position="1115"/>
        <end position="1172"/>
    </location>
</feature>
<dbReference type="CDD" id="cd10230">
    <property type="entry name" value="ASKHA_NBD_HSP70_HYOU1"/>
    <property type="match status" value="1"/>
</dbReference>
<evidence type="ECO:0000256" key="14">
    <source>
        <dbReference type="ARBA" id="ARBA00023136"/>
    </source>
</evidence>
<sequence>MTSSLPGNRDLPASQYDLSTYWGRVRHCADVSDPRTLLTSSAGLENAKQLVTAYKTGSLRDMTPELWKAKKIIDSTIHPDTGEPVVLPFRMSAFVLSNLIVTGGMLTPGLGTAGTLGWQVVNQSLNVAINYSNANKSTPLPTSAIVKSYFVAVGASCGVALGLNSIVPRLKRLSPNAKLIAGRLVPFAAVASAGVLNVFLMRGEEIRQGINVYPVLTDEQKQKVEKGELEVKPLGKSKKAATLAVGETAISRVLNATPIMVLPPLILVRLQKTEWLKQRPRMTMPVNIGLIFATSIFALPLALAAFPQQQAVSAKTLEAEFHEQGGKDGRVAEHMPDHDLEPPSPVAQGSGDQVMEEPPGSPALECWSAGVLERWSQAGEASAPDGLIGWRRPGSFHAAEQQRRIDRNVHVDATRLAEAVRPWSQAVNLEASRKGARARRGAGQQCVIFGERASSRTPLSTTEVRIAGLLLCLFFHSTLRRHPHLAHRTWLDPPPLRPPRPPPLPDPPTVLIALPTMAPPGRRRQRLSPAALVLGLAFLFSSTASAASAVLGVDLGTEYIKAALVKPGIPLEIVLTKDSKRKEVSAVAFKPLKSGALPAGEYPERFYGSDAVALAARFPGDVYPNLKQLLGATIEGPEVPVYNSRYPALKVEGLEGRKTVSLRSAVFADQEKSFSVEELLAMELKNVRDNAKALAGSDVSDVVFTVPPFYTVEERRALEVSARLAGLNVLNVVSDGLAVAINYAMGRTFPVVNEGGKPEINLIFDMGAGSTSASVVKFQGRTVKDVGRFNKTVQEVQVLGAGWDKTLGGDALNALIIEDMISSFVESPSAKSASINAEKVKAHGRTAAKLWKESERVRQVLSANTETQSFFESFFEDVDFRYKISRSKLEELAATYASRVDGPIIRALEAAALDLSEIDSVIVHGGASRTPFVQAHLEALVGKSKMKANVNSDEAAVFGAAFKAAGLSPSFRVKEIRDADVQGYTHGIKYMFNLKERDQKIFSPSTKIGTTKDLPFQMMGEFEFTIYQATPGLQGEVVKQPTLHFTSGNLTKAVTELIDKDGCDRESFNNYVQVRLSPITGEPEVLSAWVTCETEVKAGIVDGVKNFFGMGDKKDQEPLKDGESASESASASSSKTSSKSKKSSKTSSASSTSSGADAAASDAAQTGPKKKTVRSAITYSVTQLGYEKHPRKEFKRMQDRLTAFDASDKARRQREEVLNSLEAFTYKTRDYLEDESFISASTVEIRSTLEEKLSAASDWIYAEGQEADHKTLKAKLKELEDIVKPILQRKSDAAERPEAIKQFEENLADVKTAIDLVKSQIKEQEVALSKSTEAASKASASSIESPSSAPADSLDDLEDDAHASSSTASAVANEPTEVAIIYTNEDLIFIQETHTNASKWFEEKQAAQKKLKESDDPAVSVKDIKAEGEKLSNAVMQVMMKKARHYNSKPKQEKKPKPSKKQKKDKKPKKDEKGPTQAELEEALEKAGLKKDSVKFANFDHPDEILDKDGKLKKKLNVDPNASEDEINEAIKKIVDAHAKQREDEEAEKENKAKGTESPDHNEL</sequence>
<keyword evidence="7" id="KW-0732">Signal</keyword>
<accession>A0AAN6RGD7</accession>
<dbReference type="GO" id="GO:0034663">
    <property type="term" value="C:endoplasmic reticulum chaperone complex"/>
    <property type="evidence" value="ECO:0007669"/>
    <property type="project" value="TreeGrafter"/>
</dbReference>
<dbReference type="InterPro" id="IPR029048">
    <property type="entry name" value="HSP70_C_sf"/>
</dbReference>
<feature type="compositionally biased region" description="Low complexity" evidence="17">
    <location>
        <begin position="1363"/>
        <end position="1372"/>
    </location>
</feature>
<keyword evidence="16" id="KW-0175">Coiled coil</keyword>
<dbReference type="InterPro" id="IPR043129">
    <property type="entry name" value="ATPase_NBD"/>
</dbReference>
<feature type="transmembrane region" description="Helical" evidence="18">
    <location>
        <begin position="149"/>
        <end position="167"/>
    </location>
</feature>
<comment type="caution">
    <text evidence="19">The sequence shown here is derived from an EMBL/GenBank/DDBJ whole genome shotgun (WGS) entry which is preliminary data.</text>
</comment>
<feature type="transmembrane region" description="Helical" evidence="18">
    <location>
        <begin position="286"/>
        <end position="306"/>
    </location>
</feature>
<keyword evidence="8" id="KW-0547">Nucleotide-binding</keyword>
<feature type="transmembrane region" description="Helical" evidence="18">
    <location>
        <begin position="179"/>
        <end position="200"/>
    </location>
</feature>
<feature type="compositionally biased region" description="Low complexity" evidence="17">
    <location>
        <begin position="1337"/>
        <end position="1352"/>
    </location>
</feature>
<evidence type="ECO:0000313" key="20">
    <source>
        <dbReference type="Proteomes" id="UP001280581"/>
    </source>
</evidence>
<dbReference type="GO" id="GO:0140662">
    <property type="term" value="F:ATP-dependent protein folding chaperone"/>
    <property type="evidence" value="ECO:0007669"/>
    <property type="project" value="InterPro"/>
</dbReference>
<evidence type="ECO:0000256" key="10">
    <source>
        <dbReference type="ARBA" id="ARBA00022840"/>
    </source>
</evidence>
<evidence type="ECO:0000256" key="1">
    <source>
        <dbReference type="ARBA" id="ARBA00004225"/>
    </source>
</evidence>
<dbReference type="NCBIfam" id="TIGR00798">
    <property type="entry name" value="mtc"/>
    <property type="match status" value="1"/>
</dbReference>
<evidence type="ECO:0000256" key="7">
    <source>
        <dbReference type="ARBA" id="ARBA00022729"/>
    </source>
</evidence>
<dbReference type="InterPro" id="IPR004686">
    <property type="entry name" value="Mtc"/>
</dbReference>
<keyword evidence="14 18" id="KW-0472">Membrane</keyword>
<gene>
    <name evidence="19" type="ORF">GRF29_69g812818</name>
</gene>
<comment type="subcellular location">
    <subcellularLocation>
        <location evidence="2">Endoplasmic reticulum lumen</location>
    </subcellularLocation>
    <subcellularLocation>
        <location evidence="1">Mitochondrion membrane</location>
        <topology evidence="1">Multi-pass membrane protein</topology>
    </subcellularLocation>
</comment>
<proteinExistence type="inferred from homology"/>
<feature type="compositionally biased region" description="Basic and acidic residues" evidence="17">
    <location>
        <begin position="1529"/>
        <end position="1564"/>
    </location>
</feature>
<evidence type="ECO:0000313" key="19">
    <source>
        <dbReference type="EMBL" id="KAK3209118.1"/>
    </source>
</evidence>
<dbReference type="Proteomes" id="UP001280581">
    <property type="component" value="Unassembled WGS sequence"/>
</dbReference>
<feature type="coiled-coil region" evidence="16">
    <location>
        <begin position="1262"/>
        <end position="1320"/>
    </location>
</feature>
<feature type="region of interest" description="Disordered" evidence="17">
    <location>
        <begin position="1337"/>
        <end position="1375"/>
    </location>
</feature>
<evidence type="ECO:0000256" key="3">
    <source>
        <dbReference type="ARBA" id="ARBA00005974"/>
    </source>
</evidence>
<evidence type="ECO:0000256" key="8">
    <source>
        <dbReference type="ARBA" id="ARBA00022741"/>
    </source>
</evidence>
<feature type="compositionally biased region" description="Basic and acidic residues" evidence="17">
    <location>
        <begin position="1483"/>
        <end position="1510"/>
    </location>
</feature>
<evidence type="ECO:0000256" key="5">
    <source>
        <dbReference type="ARBA" id="ARBA00022448"/>
    </source>
</evidence>
<keyword evidence="15" id="KW-0143">Chaperone</keyword>
<evidence type="ECO:0000256" key="9">
    <source>
        <dbReference type="ARBA" id="ARBA00022824"/>
    </source>
</evidence>
<feature type="compositionally biased region" description="Basic residues" evidence="17">
    <location>
        <begin position="1457"/>
        <end position="1467"/>
    </location>
</feature>
<dbReference type="InterPro" id="IPR013126">
    <property type="entry name" value="Hsp_70_fam"/>
</dbReference>
<keyword evidence="20" id="KW-1185">Reference proteome</keyword>
<keyword evidence="11" id="KW-0029">Amino-acid transport</keyword>
<name>A0AAN6RGD7_9PLEO</name>
<reference evidence="19 20" key="1">
    <citation type="submission" date="2021-02" db="EMBL/GenBank/DDBJ databases">
        <title>Genome assembly of Pseudopithomyces chartarum.</title>
        <authorList>
            <person name="Jauregui R."/>
            <person name="Singh J."/>
            <person name="Voisey C."/>
        </authorList>
    </citation>
    <scope>NUCLEOTIDE SEQUENCE [LARGE SCALE GENOMIC DNA]</scope>
    <source>
        <strain evidence="19 20">AGR01</strain>
    </source>
</reference>
<dbReference type="FunFam" id="1.20.1270.10:FF:000002">
    <property type="entry name" value="Heat shock 70 kDa protein 4"/>
    <property type="match status" value="1"/>
</dbReference>
<evidence type="ECO:0000256" key="11">
    <source>
        <dbReference type="ARBA" id="ARBA00022970"/>
    </source>
</evidence>
<dbReference type="GO" id="GO:0015075">
    <property type="term" value="F:monoatomic ion transmembrane transporter activity"/>
    <property type="evidence" value="ECO:0007669"/>
    <property type="project" value="InterPro"/>
</dbReference>
<dbReference type="Gene3D" id="3.30.30.30">
    <property type="match status" value="1"/>
</dbReference>
<dbReference type="GO" id="GO:0005788">
    <property type="term" value="C:endoplasmic reticulum lumen"/>
    <property type="evidence" value="ECO:0007669"/>
    <property type="project" value="UniProtKB-SubCell"/>
</dbReference>
<dbReference type="GO" id="GO:0006865">
    <property type="term" value="P:amino acid transport"/>
    <property type="evidence" value="ECO:0007669"/>
    <property type="project" value="UniProtKB-KW"/>
</dbReference>
<dbReference type="PANTHER" id="PTHR45639">
    <property type="entry name" value="HSC70CB, ISOFORM G-RELATED"/>
    <property type="match status" value="1"/>
</dbReference>
<dbReference type="EMBL" id="WVTA01000006">
    <property type="protein sequence ID" value="KAK3209118.1"/>
    <property type="molecule type" value="Genomic_DNA"/>
</dbReference>
<keyword evidence="10" id="KW-0067">ATP-binding</keyword>
<dbReference type="FunFam" id="3.90.640.10:FF:000039">
    <property type="entry name" value="Hsp70 family chaperone Lhs1/Orp150"/>
    <property type="match status" value="1"/>
</dbReference>
<dbReference type="Gene3D" id="1.20.1270.10">
    <property type="match status" value="1"/>
</dbReference>
<dbReference type="Gene3D" id="3.30.420.40">
    <property type="match status" value="2"/>
</dbReference>
<keyword evidence="12 18" id="KW-1133">Transmembrane helix</keyword>
<keyword evidence="5" id="KW-0813">Transport</keyword>
<protein>
    <submittedName>
        <fullName evidence="19">Uncharacterized protein</fullName>
    </submittedName>
</protein>
<feature type="compositionally biased region" description="Low complexity" evidence="17">
    <location>
        <begin position="1145"/>
        <end position="1164"/>
    </location>
</feature>
<dbReference type="GO" id="GO:0031966">
    <property type="term" value="C:mitochondrial membrane"/>
    <property type="evidence" value="ECO:0007669"/>
    <property type="project" value="UniProtKB-SubCell"/>
</dbReference>
<evidence type="ECO:0000256" key="4">
    <source>
        <dbReference type="ARBA" id="ARBA00007381"/>
    </source>
</evidence>